<name>A0A8J8CFZ8_9ARCH</name>
<accession>A0A8J8CFZ8</accession>
<organism evidence="1 2">
    <name type="scientific">Candidatus Altarchaeum hamiconexum</name>
    <dbReference type="NCBI Taxonomy" id="1803513"/>
    <lineage>
        <taxon>Archaea</taxon>
        <taxon>Candidatus Altarchaeota</taxon>
        <taxon>Candidatus Altiarchaeia</taxon>
        <taxon>Candidatus Altarchaeales</taxon>
        <taxon>Candidatus Altarchaeaceae</taxon>
        <taxon>Candidatus Altarchaeum</taxon>
    </lineage>
</organism>
<comment type="caution">
    <text evidence="1">The sequence shown here is derived from an EMBL/GenBank/DDBJ whole genome shotgun (WGS) entry which is preliminary data.</text>
</comment>
<sequence length="66" mass="7782">MLEKLFTSKTRTKILKMLVLNQDEKFHLREISRIVVTLIYVKKELENIEKLNLVSCVSHPSVKVWA</sequence>
<evidence type="ECO:0008006" key="3">
    <source>
        <dbReference type="Google" id="ProtNLM"/>
    </source>
</evidence>
<protein>
    <recommendedName>
        <fullName evidence="3">HTH arsR-type domain-containing protein</fullName>
    </recommendedName>
</protein>
<dbReference type="AlphaFoldDB" id="A0A8J8CFZ8"/>
<dbReference type="EMBL" id="JAACQH010000072">
    <property type="protein sequence ID" value="NCS91504.1"/>
    <property type="molecule type" value="Genomic_DNA"/>
</dbReference>
<evidence type="ECO:0000313" key="2">
    <source>
        <dbReference type="Proteomes" id="UP000738826"/>
    </source>
</evidence>
<dbReference type="Proteomes" id="UP000738826">
    <property type="component" value="Unassembled WGS sequence"/>
</dbReference>
<proteinExistence type="predicted"/>
<evidence type="ECO:0000313" key="1">
    <source>
        <dbReference type="EMBL" id="NCS91504.1"/>
    </source>
</evidence>
<reference evidence="1" key="1">
    <citation type="submission" date="2019-11" db="EMBL/GenBank/DDBJ databases">
        <title>Lipid analysis of CO2-rich subsurface aquifers suggests an autotrophy-based deep biosphere with lysolipids enriched in CPR bacteria.</title>
        <authorList>
            <person name="Probst A.J."/>
            <person name="Elling F.J."/>
            <person name="Castelle C.J."/>
            <person name="Zhu Q."/>
            <person name="Elvert M."/>
            <person name="Birarda G."/>
            <person name="Holman H.-Y."/>
            <person name="Lane K.R."/>
            <person name="Ladd B."/>
            <person name="Ryan M.C."/>
            <person name="Woyke T."/>
            <person name="Hinrichs K.-U."/>
            <person name="Banfield J.F."/>
        </authorList>
    </citation>
    <scope>NUCLEOTIDE SEQUENCE</scope>
    <source>
        <strain evidence="1">CG_2015-04_33_537</strain>
    </source>
</reference>
<gene>
    <name evidence="1" type="ORF">GW779_03725</name>
</gene>